<gene>
    <name evidence="2" type="ORF">ENQ87_05530</name>
</gene>
<comment type="caution">
    <text evidence="2">The sequence shown here is derived from an EMBL/GenBank/DDBJ whole genome shotgun (WGS) entry which is preliminary data.</text>
</comment>
<evidence type="ECO:0000256" key="1">
    <source>
        <dbReference type="SAM" id="Phobius"/>
    </source>
</evidence>
<reference evidence="2" key="1">
    <citation type="journal article" date="2020" name="mSystems">
        <title>Genome- and Community-Level Interaction Insights into Carbon Utilization and Element Cycling Functions of Hydrothermarchaeota in Hydrothermal Sediment.</title>
        <authorList>
            <person name="Zhou Z."/>
            <person name="Liu Y."/>
            <person name="Xu W."/>
            <person name="Pan J."/>
            <person name="Luo Z.H."/>
            <person name="Li M."/>
        </authorList>
    </citation>
    <scope>NUCLEOTIDE SEQUENCE [LARGE SCALE GENOMIC DNA]</scope>
    <source>
        <strain evidence="2">SpSt-349</strain>
    </source>
</reference>
<proteinExistence type="predicted"/>
<organism evidence="2">
    <name type="scientific">Geobacter metallireducens</name>
    <dbReference type="NCBI Taxonomy" id="28232"/>
    <lineage>
        <taxon>Bacteria</taxon>
        <taxon>Pseudomonadati</taxon>
        <taxon>Thermodesulfobacteriota</taxon>
        <taxon>Desulfuromonadia</taxon>
        <taxon>Geobacterales</taxon>
        <taxon>Geobacteraceae</taxon>
        <taxon>Geobacter</taxon>
    </lineage>
</organism>
<feature type="transmembrane region" description="Helical" evidence="1">
    <location>
        <begin position="6"/>
        <end position="21"/>
    </location>
</feature>
<protein>
    <submittedName>
        <fullName evidence="2">FxsA family protein</fullName>
    </submittedName>
</protein>
<dbReference type="PANTHER" id="PTHR35335">
    <property type="entry name" value="UPF0716 PROTEIN FXSA"/>
    <property type="match status" value="1"/>
</dbReference>
<evidence type="ECO:0000313" key="2">
    <source>
        <dbReference type="EMBL" id="HEN41826.1"/>
    </source>
</evidence>
<dbReference type="PANTHER" id="PTHR35335:SF1">
    <property type="entry name" value="UPF0716 PROTEIN FXSA"/>
    <property type="match status" value="1"/>
</dbReference>
<keyword evidence="1" id="KW-0472">Membrane</keyword>
<dbReference type="InterPro" id="IPR007313">
    <property type="entry name" value="FxsA"/>
</dbReference>
<keyword evidence="1" id="KW-1133">Transmembrane helix</keyword>
<feature type="transmembrane region" description="Helical" evidence="1">
    <location>
        <begin position="28"/>
        <end position="47"/>
    </location>
</feature>
<dbReference type="GO" id="GO:0016020">
    <property type="term" value="C:membrane"/>
    <property type="evidence" value="ECO:0007669"/>
    <property type="project" value="InterPro"/>
</dbReference>
<dbReference type="EMBL" id="DSOV01000019">
    <property type="protein sequence ID" value="HEN41826.1"/>
    <property type="molecule type" value="Genomic_DNA"/>
</dbReference>
<accession>A0A831UBJ3</accession>
<dbReference type="AlphaFoldDB" id="A0A831UBJ3"/>
<name>A0A831UBJ3_GEOME</name>
<feature type="transmembrane region" description="Helical" evidence="1">
    <location>
        <begin position="76"/>
        <end position="101"/>
    </location>
</feature>
<keyword evidence="1" id="KW-0812">Transmembrane</keyword>
<sequence length="130" mass="14260">MLFRLFLLFSVIPVIELYLLIRIGRSIGALPTVALLLLISFAGAWLVRHQGFAILRTIQSELAAGRIPAASLLDGAVVLAGGILLLTPGFFTDLLGLFFLIPATRSLIKQYLGLWLQRKLAGGQIIIHRR</sequence>
<dbReference type="NCBIfam" id="NF008528">
    <property type="entry name" value="PRK11463.1-2"/>
    <property type="match status" value="1"/>
</dbReference>
<dbReference type="Pfam" id="PF04186">
    <property type="entry name" value="FxsA"/>
    <property type="match status" value="1"/>
</dbReference>